<gene>
    <name evidence="2" type="ORF">IAB75_04815</name>
</gene>
<reference evidence="2" key="1">
    <citation type="submission" date="2020-10" db="EMBL/GenBank/DDBJ databases">
        <authorList>
            <person name="Gilroy R."/>
        </authorList>
    </citation>
    <scope>NUCLEOTIDE SEQUENCE</scope>
    <source>
        <strain evidence="2">G3-8215</strain>
    </source>
</reference>
<dbReference type="PROSITE" id="PS51257">
    <property type="entry name" value="PROKAR_LIPOPROTEIN"/>
    <property type="match status" value="1"/>
</dbReference>
<protein>
    <submittedName>
        <fullName evidence="2">Glycoside hydrolase family protein</fullName>
    </submittedName>
</protein>
<proteinExistence type="predicted"/>
<dbReference type="Proteomes" id="UP000725002">
    <property type="component" value="Unassembled WGS sequence"/>
</dbReference>
<dbReference type="CDD" id="cd08994">
    <property type="entry name" value="GH43_62_32_68_117_130-like"/>
    <property type="match status" value="1"/>
</dbReference>
<name>A0A940DR09_9BACT</name>
<feature type="signal peptide" evidence="1">
    <location>
        <begin position="1"/>
        <end position="22"/>
    </location>
</feature>
<keyword evidence="2" id="KW-0378">Hydrolase</keyword>
<comment type="caution">
    <text evidence="2">The sequence shown here is derived from an EMBL/GenBank/DDBJ whole genome shotgun (WGS) entry which is preliminary data.</text>
</comment>
<organism evidence="2 3">
    <name type="scientific">Candidatus Cryptobacteroides avicola</name>
    <dbReference type="NCBI Taxonomy" id="2840757"/>
    <lineage>
        <taxon>Bacteria</taxon>
        <taxon>Pseudomonadati</taxon>
        <taxon>Bacteroidota</taxon>
        <taxon>Bacteroidia</taxon>
        <taxon>Bacteroidales</taxon>
        <taxon>Candidatus Cryptobacteroides</taxon>
    </lineage>
</organism>
<dbReference type="InterPro" id="IPR023296">
    <property type="entry name" value="Glyco_hydro_beta-prop_sf"/>
</dbReference>
<sequence length="364" mass="41132">MRICRNILTSLSLMLAVSCAHKQEAFIDKLMAAPKDAGFQMDGYWIWGSSVIKGNDGKYHMFADFWESDLGFETWVTNTEIAHAVSDTPEGPYIFSDMALTRREPSYFDGCSVFNPRVIEYEGMYYLYYVGTTYDFPVPEPGVGKEDGWFEKAWMNKRIGVAKSKSLYGPWERMDHPVITPRKGKWDATITSNPSPVVNPETGKILLIYKSSPKDSRPPLLLGAAEADSPQGEYTRISDDPIFRFDTDSLLANDVEDPFVWWSDGHYELIMKDRFGHICGEDGGGIHAVSPDGVHWTLSDPVKAYSRTIMWDDGSTTLQANFERPFILFEDGMPAYLFAATGTGPSPWNFERTWNMVIPLKQGK</sequence>
<dbReference type="SUPFAM" id="SSF75005">
    <property type="entry name" value="Arabinanase/levansucrase/invertase"/>
    <property type="match status" value="2"/>
</dbReference>
<dbReference type="AlphaFoldDB" id="A0A940DR09"/>
<evidence type="ECO:0000313" key="2">
    <source>
        <dbReference type="EMBL" id="MBO8483417.1"/>
    </source>
</evidence>
<feature type="chain" id="PRO_5037335665" evidence="1">
    <location>
        <begin position="23"/>
        <end position="364"/>
    </location>
</feature>
<accession>A0A940DR09</accession>
<keyword evidence="1" id="KW-0732">Signal</keyword>
<evidence type="ECO:0000313" key="3">
    <source>
        <dbReference type="Proteomes" id="UP000725002"/>
    </source>
</evidence>
<dbReference type="EMBL" id="JADILV010000035">
    <property type="protein sequence ID" value="MBO8483417.1"/>
    <property type="molecule type" value="Genomic_DNA"/>
</dbReference>
<reference evidence="2" key="2">
    <citation type="journal article" date="2021" name="PeerJ">
        <title>Extensive microbial diversity within the chicken gut microbiome revealed by metagenomics and culture.</title>
        <authorList>
            <person name="Gilroy R."/>
            <person name="Ravi A."/>
            <person name="Getino M."/>
            <person name="Pursley I."/>
            <person name="Horton D.L."/>
            <person name="Alikhan N.F."/>
            <person name="Baker D."/>
            <person name="Gharbi K."/>
            <person name="Hall N."/>
            <person name="Watson M."/>
            <person name="Adriaenssens E.M."/>
            <person name="Foster-Nyarko E."/>
            <person name="Jarju S."/>
            <person name="Secka A."/>
            <person name="Antonio M."/>
            <person name="Oren A."/>
            <person name="Chaudhuri R.R."/>
            <person name="La Ragione R."/>
            <person name="Hildebrand F."/>
            <person name="Pallen M.J."/>
        </authorList>
    </citation>
    <scope>NUCLEOTIDE SEQUENCE</scope>
    <source>
        <strain evidence="2">G3-8215</strain>
    </source>
</reference>
<evidence type="ECO:0000256" key="1">
    <source>
        <dbReference type="SAM" id="SignalP"/>
    </source>
</evidence>
<dbReference type="Gene3D" id="2.115.10.20">
    <property type="entry name" value="Glycosyl hydrolase domain, family 43"/>
    <property type="match status" value="1"/>
</dbReference>
<dbReference type="GO" id="GO:0016787">
    <property type="term" value="F:hydrolase activity"/>
    <property type="evidence" value="ECO:0007669"/>
    <property type="project" value="UniProtKB-KW"/>
</dbReference>